<comment type="caution">
    <text evidence="1">The sequence shown here is derived from an EMBL/GenBank/DDBJ whole genome shotgun (WGS) entry which is preliminary data.</text>
</comment>
<gene>
    <name evidence="1" type="ORF">V1517DRAFT_266664</name>
</gene>
<name>A0ACC3TED3_9ASCO</name>
<accession>A0ACC3TED3</accession>
<evidence type="ECO:0000313" key="1">
    <source>
        <dbReference type="EMBL" id="KAK9319237.1"/>
    </source>
</evidence>
<keyword evidence="2" id="KW-1185">Reference proteome</keyword>
<dbReference type="Proteomes" id="UP001489719">
    <property type="component" value="Unassembled WGS sequence"/>
</dbReference>
<evidence type="ECO:0000313" key="2">
    <source>
        <dbReference type="Proteomes" id="UP001489719"/>
    </source>
</evidence>
<organism evidence="1 2">
    <name type="scientific">Lipomyces orientalis</name>
    <dbReference type="NCBI Taxonomy" id="1233043"/>
    <lineage>
        <taxon>Eukaryota</taxon>
        <taxon>Fungi</taxon>
        <taxon>Dikarya</taxon>
        <taxon>Ascomycota</taxon>
        <taxon>Saccharomycotina</taxon>
        <taxon>Lipomycetes</taxon>
        <taxon>Lipomycetales</taxon>
        <taxon>Lipomycetaceae</taxon>
        <taxon>Lipomyces</taxon>
    </lineage>
</organism>
<proteinExistence type="predicted"/>
<feature type="non-terminal residue" evidence="1">
    <location>
        <position position="1"/>
    </location>
</feature>
<sequence length="206" mass="23014">YDETVYDLLASTDELGKKKLDLSDDAKEKKITVPGSTVMPLDSLESAKEVFGTAFSNRKEAVRKCNTHSSRSHGIFIITLHGANGRTQERRDGVLHLVDLAGSERLEQPPSVDRGFKETVSINSSLTSLRDIITALSSKKDYIPYRNSKLTRLLRYAIGANAKILMIVTISPLQQHRIETLDSLRFAATVYDTQVVPAKRKELKRV</sequence>
<dbReference type="EMBL" id="MU970209">
    <property type="protein sequence ID" value="KAK9319237.1"/>
    <property type="molecule type" value="Genomic_DNA"/>
</dbReference>
<reference evidence="2" key="1">
    <citation type="journal article" date="2024" name="Front. Bioeng. Biotechnol.">
        <title>Genome-scale model development and genomic sequencing of the oleaginous clade Lipomyces.</title>
        <authorList>
            <person name="Czajka J.J."/>
            <person name="Han Y."/>
            <person name="Kim J."/>
            <person name="Mondo S.J."/>
            <person name="Hofstad B.A."/>
            <person name="Robles A."/>
            <person name="Haridas S."/>
            <person name="Riley R."/>
            <person name="LaButti K."/>
            <person name="Pangilinan J."/>
            <person name="Andreopoulos W."/>
            <person name="Lipzen A."/>
            <person name="Yan J."/>
            <person name="Wang M."/>
            <person name="Ng V."/>
            <person name="Grigoriev I.V."/>
            <person name="Spatafora J.W."/>
            <person name="Magnuson J.K."/>
            <person name="Baker S.E."/>
            <person name="Pomraning K.R."/>
        </authorList>
    </citation>
    <scope>NUCLEOTIDE SEQUENCE [LARGE SCALE GENOMIC DNA]</scope>
    <source>
        <strain evidence="2">CBS 10300</strain>
    </source>
</reference>
<protein>
    <submittedName>
        <fullName evidence="1">Kinesin motor domain-containing protein</fullName>
    </submittedName>
</protein>